<name>A0A916T4B4_9MICO</name>
<dbReference type="InterPro" id="IPR003615">
    <property type="entry name" value="HNH_nuc"/>
</dbReference>
<dbReference type="SMART" id="SM00507">
    <property type="entry name" value="HNHc"/>
    <property type="match status" value="1"/>
</dbReference>
<dbReference type="AlphaFoldDB" id="A0A916T4B4"/>
<dbReference type="CDD" id="cd00085">
    <property type="entry name" value="HNHc"/>
    <property type="match status" value="1"/>
</dbReference>
<accession>A0A916T4B4</accession>
<proteinExistence type="predicted"/>
<evidence type="ECO:0000313" key="2">
    <source>
        <dbReference type="EMBL" id="GGB28357.1"/>
    </source>
</evidence>
<dbReference type="Proteomes" id="UP000636793">
    <property type="component" value="Unassembled WGS sequence"/>
</dbReference>
<keyword evidence="3" id="KW-1185">Reference proteome</keyword>
<evidence type="ECO:0000259" key="1">
    <source>
        <dbReference type="SMART" id="SM00507"/>
    </source>
</evidence>
<evidence type="ECO:0000313" key="3">
    <source>
        <dbReference type="Proteomes" id="UP000636793"/>
    </source>
</evidence>
<sequence length="596" mass="64240">MRCRVVQHIEHRYHSGMSQQRLLVAGDPIIGASVDELLATAHALVRAATGKARTGTVGVSRDALIEQVVTCRQVQNSVWAAQSVRLAQVAATEEVVSPGEKPREVRHAIGTYTDEWLPQEIGARLGWSDRQTTDRLSEAVDAIRCTPAMFELTASGSLDARKINIVADTLSGVSSKAARAVEDELLAAIEDARADNAADDETGEPVPFTSTKLVRRTRRLLADLWPAEAEHAAAKRRVNAKGARAFPHHEPALSVFRALLPTGDAMRIMAGINELARQLHKDTTTGKSLDECRVDAFVDLMLGNVAVSTTCVVQAPVLPGTTSAAGNGSPAGTAVVPRTFEADSTGAEWSASTPAATGLEQLIRQSVAAGLDTLTRLDTPTTTVGVRTPCDADSLVAEKFVRSGEHPTASGRIRPRLRIGFGSNGSACSQRFDQIDRRRPDGRKQLHQAVASGPPDTHHVTDAVVEGLGVIPASVLTGLYRALGTKLTRALVDMRTGATIETADVTYRPGARLRHLVVTRDQQCRFPTCTRPARLDDVDHVIRWPDGPTAAWNLQCLCRHHHRAKHEGGWAVSMTHDGVCTWTSPSGRRYLTRPGD</sequence>
<organism evidence="2 3">
    <name type="scientific">Flexivirga endophytica</name>
    <dbReference type="NCBI Taxonomy" id="1849103"/>
    <lineage>
        <taxon>Bacteria</taxon>
        <taxon>Bacillati</taxon>
        <taxon>Actinomycetota</taxon>
        <taxon>Actinomycetes</taxon>
        <taxon>Micrococcales</taxon>
        <taxon>Dermacoccaceae</taxon>
        <taxon>Flexivirga</taxon>
    </lineage>
</organism>
<reference evidence="2" key="2">
    <citation type="submission" date="2020-09" db="EMBL/GenBank/DDBJ databases">
        <authorList>
            <person name="Sun Q."/>
            <person name="Zhou Y."/>
        </authorList>
    </citation>
    <scope>NUCLEOTIDE SEQUENCE</scope>
    <source>
        <strain evidence="2">CGMCC 1.15085</strain>
    </source>
</reference>
<gene>
    <name evidence="2" type="ORF">GCM10011492_18220</name>
</gene>
<protein>
    <recommendedName>
        <fullName evidence="1">HNH nuclease domain-containing protein</fullName>
    </recommendedName>
</protein>
<dbReference type="EMBL" id="BMHI01000003">
    <property type="protein sequence ID" value="GGB28357.1"/>
    <property type="molecule type" value="Genomic_DNA"/>
</dbReference>
<reference evidence="2" key="1">
    <citation type="journal article" date="2014" name="Int. J. Syst. Evol. Microbiol.">
        <title>Complete genome sequence of Corynebacterium casei LMG S-19264T (=DSM 44701T), isolated from a smear-ripened cheese.</title>
        <authorList>
            <consortium name="US DOE Joint Genome Institute (JGI-PGF)"/>
            <person name="Walter F."/>
            <person name="Albersmeier A."/>
            <person name="Kalinowski J."/>
            <person name="Ruckert C."/>
        </authorList>
    </citation>
    <scope>NUCLEOTIDE SEQUENCE</scope>
    <source>
        <strain evidence="2">CGMCC 1.15085</strain>
    </source>
</reference>
<feature type="domain" description="HNH nuclease" evidence="1">
    <location>
        <begin position="512"/>
        <end position="563"/>
    </location>
</feature>
<comment type="caution">
    <text evidence="2">The sequence shown here is derived from an EMBL/GenBank/DDBJ whole genome shotgun (WGS) entry which is preliminary data.</text>
</comment>